<name>X1DXK9_9ZZZZ</name>
<dbReference type="EMBL" id="BARU01004934">
    <property type="protein sequence ID" value="GAH24987.1"/>
    <property type="molecule type" value="Genomic_DNA"/>
</dbReference>
<gene>
    <name evidence="1" type="ORF">S03H2_09607</name>
</gene>
<comment type="caution">
    <text evidence="1">The sequence shown here is derived from an EMBL/GenBank/DDBJ whole genome shotgun (WGS) entry which is preliminary data.</text>
</comment>
<evidence type="ECO:0000313" key="1">
    <source>
        <dbReference type="EMBL" id="GAH24987.1"/>
    </source>
</evidence>
<accession>X1DXK9</accession>
<feature type="non-terminal residue" evidence="1">
    <location>
        <position position="1"/>
    </location>
</feature>
<organism evidence="1">
    <name type="scientific">marine sediment metagenome</name>
    <dbReference type="NCBI Taxonomy" id="412755"/>
    <lineage>
        <taxon>unclassified sequences</taxon>
        <taxon>metagenomes</taxon>
        <taxon>ecological metagenomes</taxon>
    </lineage>
</organism>
<protein>
    <submittedName>
        <fullName evidence="1">Uncharacterized protein</fullName>
    </submittedName>
</protein>
<dbReference type="AlphaFoldDB" id="X1DXK9"/>
<sequence length="73" mass="8845">EVKMGFRKFPAKYELIEDVETKNQFFVWYVTKFPRDAKFLFGWNPKEDDPKEVDFTTFSSLIKLIKIIKKNTY</sequence>
<reference evidence="1" key="1">
    <citation type="journal article" date="2014" name="Front. Microbiol.">
        <title>High frequency of phylogenetically diverse reductive dehalogenase-homologous genes in deep subseafloor sedimentary metagenomes.</title>
        <authorList>
            <person name="Kawai M."/>
            <person name="Futagami T."/>
            <person name="Toyoda A."/>
            <person name="Takaki Y."/>
            <person name="Nishi S."/>
            <person name="Hori S."/>
            <person name="Arai W."/>
            <person name="Tsubouchi T."/>
            <person name="Morono Y."/>
            <person name="Uchiyama I."/>
            <person name="Ito T."/>
            <person name="Fujiyama A."/>
            <person name="Inagaki F."/>
            <person name="Takami H."/>
        </authorList>
    </citation>
    <scope>NUCLEOTIDE SEQUENCE</scope>
    <source>
        <strain evidence="1">Expedition CK06-06</strain>
    </source>
</reference>
<proteinExistence type="predicted"/>